<evidence type="ECO:0000256" key="1">
    <source>
        <dbReference type="SAM" id="Phobius"/>
    </source>
</evidence>
<comment type="caution">
    <text evidence="2">The sequence shown here is derived from an EMBL/GenBank/DDBJ whole genome shotgun (WGS) entry which is preliminary data.</text>
</comment>
<feature type="transmembrane region" description="Helical" evidence="1">
    <location>
        <begin position="246"/>
        <end position="274"/>
    </location>
</feature>
<feature type="transmembrane region" description="Helical" evidence="1">
    <location>
        <begin position="280"/>
        <end position="298"/>
    </location>
</feature>
<accession>A0ABT1D8Y3</accession>
<dbReference type="InterPro" id="IPR051533">
    <property type="entry name" value="WaaL-like"/>
</dbReference>
<keyword evidence="1" id="KW-1133">Transmembrane helix</keyword>
<keyword evidence="3" id="KW-1185">Reference proteome</keyword>
<protein>
    <recommendedName>
        <fullName evidence="4">O-antigen ligase domain-containing protein</fullName>
    </recommendedName>
</protein>
<sequence length="477" mass="50938">MSASTVAPRRTQLSLWRFWNAEAAVAAGTALLLPLGFQVLGLAGFNRTLYPLIAFAVAGWLHARRSPWYLGLCIWLFAASPMIRRMADYDLGYEPSSTVLLAPYVACLWAGVTGVPYMLRPGARYAGAFLALFACIVYGVLVAVFQDRLLAAMVESLKWVIGPFLALHILADASRRAAYRHVVVLAFVLSGVLMALYGIHQFVSPTAWDIEWVSNVRQEGMTSIGTPEPYGIRVFSTMHSAGSLGAFLMAAMLFALALPVTFAVPSLLPIMLAIGLAQYRAIWAGTVLAIGCVALIGPVRERGRILMASFAVILSLGALSTVPEMEYTLGERFRSLTELRSDASGEDRLQQYEQFLGRGEELLTGYGLGTGSGSLVGQTAGGPGYIDGGLLVTCVALGLPAALVFFCALFLIVVRVVTLARKLPGEGFLYAAIVVGWIVQLPFGAIHAGEHGIPAWLAIGLALAGGRARAAELGGQR</sequence>
<evidence type="ECO:0000313" key="3">
    <source>
        <dbReference type="Proteomes" id="UP001523392"/>
    </source>
</evidence>
<dbReference type="Proteomes" id="UP001523392">
    <property type="component" value="Unassembled WGS sequence"/>
</dbReference>
<keyword evidence="1" id="KW-0472">Membrane</keyword>
<gene>
    <name evidence="2" type="ORF">JYK14_19850</name>
</gene>
<dbReference type="RefSeq" id="WP_252955030.1">
    <property type="nucleotide sequence ID" value="NZ_JAFIRR010000128.1"/>
</dbReference>
<feature type="transmembrane region" description="Helical" evidence="1">
    <location>
        <begin position="305"/>
        <end position="322"/>
    </location>
</feature>
<organism evidence="2 3">
    <name type="scientific">Siccirubricoccus soli</name>
    <dbReference type="NCBI Taxonomy" id="2899147"/>
    <lineage>
        <taxon>Bacteria</taxon>
        <taxon>Pseudomonadati</taxon>
        <taxon>Pseudomonadota</taxon>
        <taxon>Alphaproteobacteria</taxon>
        <taxon>Acetobacterales</taxon>
        <taxon>Roseomonadaceae</taxon>
        <taxon>Siccirubricoccus</taxon>
    </lineage>
</organism>
<feature type="transmembrane region" description="Helical" evidence="1">
    <location>
        <begin position="177"/>
        <end position="199"/>
    </location>
</feature>
<dbReference type="PANTHER" id="PTHR37422:SF13">
    <property type="entry name" value="LIPOPOLYSACCHARIDE BIOSYNTHESIS PROTEIN PA4999-RELATED"/>
    <property type="match status" value="1"/>
</dbReference>
<feature type="transmembrane region" description="Helical" evidence="1">
    <location>
        <begin position="125"/>
        <end position="145"/>
    </location>
</feature>
<keyword evidence="1" id="KW-0812">Transmembrane</keyword>
<evidence type="ECO:0008006" key="4">
    <source>
        <dbReference type="Google" id="ProtNLM"/>
    </source>
</evidence>
<dbReference type="PANTHER" id="PTHR37422">
    <property type="entry name" value="TEICHURONIC ACID BIOSYNTHESIS PROTEIN TUAE"/>
    <property type="match status" value="1"/>
</dbReference>
<feature type="transmembrane region" description="Helical" evidence="1">
    <location>
        <begin position="68"/>
        <end position="87"/>
    </location>
</feature>
<evidence type="ECO:0000313" key="2">
    <source>
        <dbReference type="EMBL" id="MCO6418400.1"/>
    </source>
</evidence>
<proteinExistence type="predicted"/>
<feature type="transmembrane region" description="Helical" evidence="1">
    <location>
        <begin position="99"/>
        <end position="119"/>
    </location>
</feature>
<feature type="transmembrane region" description="Helical" evidence="1">
    <location>
        <begin position="18"/>
        <end position="37"/>
    </location>
</feature>
<name>A0ABT1D8Y3_9PROT</name>
<reference evidence="2 3" key="1">
    <citation type="submission" date="2021-12" db="EMBL/GenBank/DDBJ databases">
        <title>Siccirubricoccus leaddurans sp. nov., a high concentration Zn2+ tolerance bacterium.</title>
        <authorList>
            <person name="Cao Y."/>
        </authorList>
    </citation>
    <scope>NUCLEOTIDE SEQUENCE [LARGE SCALE GENOMIC DNA]</scope>
    <source>
        <strain evidence="2 3">KC 17139</strain>
    </source>
</reference>
<feature type="transmembrane region" description="Helical" evidence="1">
    <location>
        <begin position="44"/>
        <end position="62"/>
    </location>
</feature>
<feature type="transmembrane region" description="Helical" evidence="1">
    <location>
        <begin position="390"/>
        <end position="416"/>
    </location>
</feature>
<feature type="transmembrane region" description="Helical" evidence="1">
    <location>
        <begin position="428"/>
        <end position="447"/>
    </location>
</feature>
<dbReference type="EMBL" id="JAFIRR010000128">
    <property type="protein sequence ID" value="MCO6418400.1"/>
    <property type="molecule type" value="Genomic_DNA"/>
</dbReference>